<comment type="caution">
    <text evidence="14">The sequence shown here is derived from an EMBL/GenBank/DDBJ whole genome shotgun (WGS) entry which is preliminary data.</text>
</comment>
<keyword evidence="11" id="KW-0812">Transmembrane</keyword>
<evidence type="ECO:0000256" key="9">
    <source>
        <dbReference type="SAM" id="Coils"/>
    </source>
</evidence>
<dbReference type="SUPFAM" id="SSF47384">
    <property type="entry name" value="Homodimeric domain of signal transducing histidine kinase"/>
    <property type="match status" value="1"/>
</dbReference>
<dbReference type="PROSITE" id="PS50109">
    <property type="entry name" value="HIS_KIN"/>
    <property type="match status" value="1"/>
</dbReference>
<dbReference type="eggNOG" id="COG2205">
    <property type="taxonomic scope" value="Bacteria"/>
</dbReference>
<gene>
    <name evidence="14" type="ORF">HMPREF9698_01029</name>
</gene>
<feature type="domain" description="HAMP" evidence="13">
    <location>
        <begin position="186"/>
        <end position="238"/>
    </location>
</feature>
<dbReference type="Pfam" id="PF02518">
    <property type="entry name" value="HATPase_c"/>
    <property type="match status" value="1"/>
</dbReference>
<evidence type="ECO:0000256" key="5">
    <source>
        <dbReference type="ARBA" id="ARBA00022679"/>
    </source>
</evidence>
<dbReference type="InterPro" id="IPR050351">
    <property type="entry name" value="BphY/WalK/GraS-like"/>
</dbReference>
<dbReference type="PRINTS" id="PR00344">
    <property type="entry name" value="BCTRLSENSOR"/>
</dbReference>
<dbReference type="GO" id="GO:0000155">
    <property type="term" value="F:phosphorelay sensor kinase activity"/>
    <property type="evidence" value="ECO:0007669"/>
    <property type="project" value="InterPro"/>
</dbReference>
<keyword evidence="7" id="KW-0902">Two-component regulatory system</keyword>
<dbReference type="EMBL" id="AGXA01000020">
    <property type="protein sequence ID" value="EKU93497.1"/>
    <property type="molecule type" value="Genomic_DNA"/>
</dbReference>
<dbReference type="FunFam" id="3.30.565.10:FF:000006">
    <property type="entry name" value="Sensor histidine kinase WalK"/>
    <property type="match status" value="1"/>
</dbReference>
<proteinExistence type="predicted"/>
<dbReference type="CDD" id="cd00082">
    <property type="entry name" value="HisKA"/>
    <property type="match status" value="1"/>
</dbReference>
<keyword evidence="4" id="KW-0597">Phosphoprotein</keyword>
<accession>K9ERG3</accession>
<keyword evidence="6" id="KW-0418">Kinase</keyword>
<evidence type="ECO:0000256" key="3">
    <source>
        <dbReference type="ARBA" id="ARBA00012438"/>
    </source>
</evidence>
<evidence type="ECO:0000313" key="15">
    <source>
        <dbReference type="Proteomes" id="UP000009875"/>
    </source>
</evidence>
<evidence type="ECO:0000259" key="12">
    <source>
        <dbReference type="PROSITE" id="PS50109"/>
    </source>
</evidence>
<feature type="compositionally biased region" description="Basic and acidic residues" evidence="10">
    <location>
        <begin position="473"/>
        <end position="485"/>
    </location>
</feature>
<dbReference type="InterPro" id="IPR003660">
    <property type="entry name" value="HAMP_dom"/>
</dbReference>
<sequence length="485" mass="56260">MKLPYFYQQMLGFLVVILVLMYTSLLSFFHLTRESAYDSTQEDLFIYAEEVVSSISKYNDFSREQELLDRFNVSLVVVDDQGQIIYPKQSSQVLDRIIPEEIDDLKNGERVTSLVDLATDQEEDEEYMMAYVPYFIQESGEYAGFVTVMAPFSIVDDEISALESQFFTSFFIATVVSIILSALLSWYQVNRINRLRKATKQVTQGEYDVRINHSDRDELDNLSRDFNKMILALDQSQKEVSRQEERRKSFMQDAAHEMRTPLTTINGLLEGLEYGVIDESNRLRSIQLMRKETTRLIRLVNENLDYENIRSNRFQLDKKEIPLSDIFEEINYQMTKLAQDANNNLLIQDMGEMTVLADGDRLKQILVNLIKNAIQFTDHGKIRVWAEKSHYGTKIYVQDTGIGMTQEEIQNIWERYYKADTSRQNTSYGESGLGLSIVQQLVALHGAKIDVRSKKGKGTTFSIEFPDSPEHEEELRQNKPRDIIE</sequence>
<evidence type="ECO:0000256" key="6">
    <source>
        <dbReference type="ARBA" id="ARBA00022777"/>
    </source>
</evidence>
<dbReference type="Gene3D" id="3.30.565.10">
    <property type="entry name" value="Histidine kinase-like ATPase, C-terminal domain"/>
    <property type="match status" value="1"/>
</dbReference>
<reference evidence="14 15" key="1">
    <citation type="submission" date="2012-09" db="EMBL/GenBank/DDBJ databases">
        <title>The Genome Sequence of Alloiococcus otitis ATCC 51267.</title>
        <authorList>
            <consortium name="The Broad Institute Genome Sequencing Platform"/>
            <person name="Earl A."/>
            <person name="Ward D."/>
            <person name="Feldgarden M."/>
            <person name="Gevers D."/>
            <person name="Huys G."/>
            <person name="Walker B."/>
            <person name="Young S.K."/>
            <person name="Zeng Q."/>
            <person name="Gargeya S."/>
            <person name="Fitzgerald M."/>
            <person name="Haas B."/>
            <person name="Abouelleil A."/>
            <person name="Alvarado L."/>
            <person name="Arachchi H.M."/>
            <person name="Berlin A.M."/>
            <person name="Chapman S.B."/>
            <person name="Goldberg J."/>
            <person name="Griggs A."/>
            <person name="Gujja S."/>
            <person name="Hansen M."/>
            <person name="Howarth C."/>
            <person name="Imamovic A."/>
            <person name="Larimer J."/>
            <person name="McCowen C."/>
            <person name="Montmayeur A."/>
            <person name="Murphy C."/>
            <person name="Neiman D."/>
            <person name="Pearson M."/>
            <person name="Priest M."/>
            <person name="Roberts A."/>
            <person name="Saif S."/>
            <person name="Shea T."/>
            <person name="Sisk P."/>
            <person name="Sykes S."/>
            <person name="Wortman J."/>
            <person name="Nusbaum C."/>
            <person name="Birren B."/>
        </authorList>
    </citation>
    <scope>NUCLEOTIDE SEQUENCE [LARGE SCALE GENOMIC DNA]</scope>
    <source>
        <strain evidence="14 15">ATCC 51267</strain>
    </source>
</reference>
<dbReference type="STRING" id="883081.HMPREF9698_01029"/>
<dbReference type="FunFam" id="1.10.287.130:FF:000001">
    <property type="entry name" value="Two-component sensor histidine kinase"/>
    <property type="match status" value="1"/>
</dbReference>
<dbReference type="PATRIC" id="fig|883081.3.peg.1030"/>
<evidence type="ECO:0000259" key="13">
    <source>
        <dbReference type="PROSITE" id="PS50885"/>
    </source>
</evidence>
<dbReference type="RefSeq" id="WP_003778055.1">
    <property type="nucleotide sequence ID" value="NZ_JH992959.1"/>
</dbReference>
<dbReference type="InterPro" id="IPR003661">
    <property type="entry name" value="HisK_dim/P_dom"/>
</dbReference>
<feature type="transmembrane region" description="Helical" evidence="11">
    <location>
        <begin position="12"/>
        <end position="31"/>
    </location>
</feature>
<dbReference type="AlphaFoldDB" id="K9ERG3"/>
<keyword evidence="5" id="KW-0808">Transferase</keyword>
<comment type="subcellular location">
    <subcellularLocation>
        <location evidence="2">Membrane</location>
    </subcellularLocation>
</comment>
<evidence type="ECO:0000256" key="11">
    <source>
        <dbReference type="SAM" id="Phobius"/>
    </source>
</evidence>
<dbReference type="Pfam" id="PF00512">
    <property type="entry name" value="HisKA"/>
    <property type="match status" value="1"/>
</dbReference>
<dbReference type="GO" id="GO:0016036">
    <property type="term" value="P:cellular response to phosphate starvation"/>
    <property type="evidence" value="ECO:0007669"/>
    <property type="project" value="TreeGrafter"/>
</dbReference>
<protein>
    <recommendedName>
        <fullName evidence="3">histidine kinase</fullName>
        <ecNumber evidence="3">2.7.13.3</ecNumber>
    </recommendedName>
</protein>
<feature type="coiled-coil region" evidence="9">
    <location>
        <begin position="219"/>
        <end position="253"/>
    </location>
</feature>
<dbReference type="InterPro" id="IPR005467">
    <property type="entry name" value="His_kinase_dom"/>
</dbReference>
<dbReference type="InterPro" id="IPR036890">
    <property type="entry name" value="HATPase_C_sf"/>
</dbReference>
<evidence type="ECO:0000256" key="8">
    <source>
        <dbReference type="ARBA" id="ARBA00023136"/>
    </source>
</evidence>
<evidence type="ECO:0000313" key="14">
    <source>
        <dbReference type="EMBL" id="EKU93497.1"/>
    </source>
</evidence>
<keyword evidence="9" id="KW-0175">Coiled coil</keyword>
<dbReference type="PANTHER" id="PTHR45453:SF1">
    <property type="entry name" value="PHOSPHATE REGULON SENSOR PROTEIN PHOR"/>
    <property type="match status" value="1"/>
</dbReference>
<evidence type="ECO:0000256" key="1">
    <source>
        <dbReference type="ARBA" id="ARBA00000085"/>
    </source>
</evidence>
<dbReference type="InterPro" id="IPR003594">
    <property type="entry name" value="HATPase_dom"/>
</dbReference>
<dbReference type="PROSITE" id="PS50885">
    <property type="entry name" value="HAMP"/>
    <property type="match status" value="1"/>
</dbReference>
<keyword evidence="8 11" id="KW-0472">Membrane</keyword>
<dbReference type="InterPro" id="IPR036097">
    <property type="entry name" value="HisK_dim/P_sf"/>
</dbReference>
<dbReference type="OrthoDB" id="3436at2"/>
<dbReference type="Gene3D" id="1.10.287.130">
    <property type="match status" value="1"/>
</dbReference>
<dbReference type="SMART" id="SM00304">
    <property type="entry name" value="HAMP"/>
    <property type="match status" value="1"/>
</dbReference>
<evidence type="ECO:0000256" key="4">
    <source>
        <dbReference type="ARBA" id="ARBA00022553"/>
    </source>
</evidence>
<name>K9ERG3_9LACT</name>
<feature type="transmembrane region" description="Helical" evidence="11">
    <location>
        <begin position="166"/>
        <end position="187"/>
    </location>
</feature>
<keyword evidence="15" id="KW-1185">Reference proteome</keyword>
<dbReference type="GO" id="GO:0004721">
    <property type="term" value="F:phosphoprotein phosphatase activity"/>
    <property type="evidence" value="ECO:0007669"/>
    <property type="project" value="TreeGrafter"/>
</dbReference>
<feature type="domain" description="Histidine kinase" evidence="12">
    <location>
        <begin position="253"/>
        <end position="469"/>
    </location>
</feature>
<keyword evidence="11" id="KW-1133">Transmembrane helix</keyword>
<dbReference type="CDD" id="cd06225">
    <property type="entry name" value="HAMP"/>
    <property type="match status" value="1"/>
</dbReference>
<evidence type="ECO:0000256" key="7">
    <source>
        <dbReference type="ARBA" id="ARBA00023012"/>
    </source>
</evidence>
<dbReference type="SUPFAM" id="SSF55874">
    <property type="entry name" value="ATPase domain of HSP90 chaperone/DNA topoisomerase II/histidine kinase"/>
    <property type="match status" value="1"/>
</dbReference>
<dbReference type="Pfam" id="PF00672">
    <property type="entry name" value="HAMP"/>
    <property type="match status" value="1"/>
</dbReference>
<evidence type="ECO:0000256" key="10">
    <source>
        <dbReference type="SAM" id="MobiDB-lite"/>
    </source>
</evidence>
<comment type="catalytic activity">
    <reaction evidence="1">
        <text>ATP + protein L-histidine = ADP + protein N-phospho-L-histidine.</text>
        <dbReference type="EC" id="2.7.13.3"/>
    </reaction>
</comment>
<dbReference type="SUPFAM" id="SSF158472">
    <property type="entry name" value="HAMP domain-like"/>
    <property type="match status" value="1"/>
</dbReference>
<dbReference type="Proteomes" id="UP000009875">
    <property type="component" value="Unassembled WGS sequence"/>
</dbReference>
<dbReference type="PANTHER" id="PTHR45453">
    <property type="entry name" value="PHOSPHATE REGULON SENSOR PROTEIN PHOR"/>
    <property type="match status" value="1"/>
</dbReference>
<dbReference type="SMART" id="SM00387">
    <property type="entry name" value="HATPase_c"/>
    <property type="match status" value="1"/>
</dbReference>
<dbReference type="HOGENOM" id="CLU_000445_89_6_9"/>
<organism evidence="14 15">
    <name type="scientific">Alloiococcus otitis ATCC 51267</name>
    <dbReference type="NCBI Taxonomy" id="883081"/>
    <lineage>
        <taxon>Bacteria</taxon>
        <taxon>Bacillati</taxon>
        <taxon>Bacillota</taxon>
        <taxon>Bacilli</taxon>
        <taxon>Lactobacillales</taxon>
        <taxon>Carnobacteriaceae</taxon>
        <taxon>Alloiococcus</taxon>
    </lineage>
</organism>
<dbReference type="SMART" id="SM00388">
    <property type="entry name" value="HisKA"/>
    <property type="match status" value="1"/>
</dbReference>
<dbReference type="InterPro" id="IPR004358">
    <property type="entry name" value="Sig_transdc_His_kin-like_C"/>
</dbReference>
<dbReference type="EC" id="2.7.13.3" evidence="3"/>
<evidence type="ECO:0000256" key="2">
    <source>
        <dbReference type="ARBA" id="ARBA00004370"/>
    </source>
</evidence>
<dbReference type="Gene3D" id="6.10.340.10">
    <property type="match status" value="1"/>
</dbReference>
<feature type="region of interest" description="Disordered" evidence="10">
    <location>
        <begin position="461"/>
        <end position="485"/>
    </location>
</feature>
<dbReference type="GO" id="GO:0005886">
    <property type="term" value="C:plasma membrane"/>
    <property type="evidence" value="ECO:0007669"/>
    <property type="project" value="TreeGrafter"/>
</dbReference>